<proteinExistence type="predicted"/>
<gene>
    <name evidence="1" type="ORF">AABB24_014442</name>
</gene>
<keyword evidence="2" id="KW-1185">Reference proteome</keyword>
<dbReference type="AlphaFoldDB" id="A0ABD2TZS2"/>
<dbReference type="Gene3D" id="2.120.10.80">
    <property type="entry name" value="Kelch-type beta propeller"/>
    <property type="match status" value="1"/>
</dbReference>
<evidence type="ECO:0000313" key="2">
    <source>
        <dbReference type="Proteomes" id="UP001627284"/>
    </source>
</evidence>
<evidence type="ECO:0008006" key="3">
    <source>
        <dbReference type="Google" id="ProtNLM"/>
    </source>
</evidence>
<dbReference type="InterPro" id="IPR015915">
    <property type="entry name" value="Kelch-typ_b-propeller"/>
</dbReference>
<dbReference type="PANTHER" id="PTHR47590">
    <property type="entry name" value="F-BOX/KELCH-REPEAT PROTEIN SKIP25"/>
    <property type="match status" value="1"/>
</dbReference>
<dbReference type="EMBL" id="JBJKTR010000008">
    <property type="protein sequence ID" value="KAL3361575.1"/>
    <property type="molecule type" value="Genomic_DNA"/>
</dbReference>
<reference evidence="1 2" key="1">
    <citation type="submission" date="2024-05" db="EMBL/GenBank/DDBJ databases">
        <title>De novo assembly of an allotetraploid wild potato.</title>
        <authorList>
            <person name="Hosaka A.J."/>
        </authorList>
    </citation>
    <scope>NUCLEOTIDE SEQUENCE [LARGE SCALE GENOMIC DNA]</scope>
    <source>
        <tissue evidence="1">Young leaves</tissue>
    </source>
</reference>
<organism evidence="1 2">
    <name type="scientific">Solanum stoloniferum</name>
    <dbReference type="NCBI Taxonomy" id="62892"/>
    <lineage>
        <taxon>Eukaryota</taxon>
        <taxon>Viridiplantae</taxon>
        <taxon>Streptophyta</taxon>
        <taxon>Embryophyta</taxon>
        <taxon>Tracheophyta</taxon>
        <taxon>Spermatophyta</taxon>
        <taxon>Magnoliopsida</taxon>
        <taxon>eudicotyledons</taxon>
        <taxon>Gunneridae</taxon>
        <taxon>Pentapetalae</taxon>
        <taxon>asterids</taxon>
        <taxon>lamiids</taxon>
        <taxon>Solanales</taxon>
        <taxon>Solanaceae</taxon>
        <taxon>Solanoideae</taxon>
        <taxon>Solaneae</taxon>
        <taxon>Solanum</taxon>
    </lineage>
</organism>
<dbReference type="PANTHER" id="PTHR47590:SF1">
    <property type="entry name" value="F-BOX_KELCH-REPEAT PROTEIN SKIP25"/>
    <property type="match status" value="1"/>
</dbReference>
<evidence type="ECO:0000313" key="1">
    <source>
        <dbReference type="EMBL" id="KAL3361575.1"/>
    </source>
</evidence>
<dbReference type="Proteomes" id="UP001627284">
    <property type="component" value="Unassembled WGS sequence"/>
</dbReference>
<accession>A0ABD2TZS2</accession>
<comment type="caution">
    <text evidence="1">The sequence shown here is derived from an EMBL/GenBank/DDBJ whole genome shotgun (WGS) entry which is preliminary data.</text>
</comment>
<dbReference type="SUPFAM" id="SSF117281">
    <property type="entry name" value="Kelch motif"/>
    <property type="match status" value="1"/>
</dbReference>
<sequence length="427" mass="47350">MRVYLFNFRTVFNFPFAILRPVLYLTQGLHFSSQMNNSATITVAAADTAAGAAVKRRKKLHQHHQYESLIPGLPDDIAQICLSHVQPSILYSVCQSWRRLVYSPSFPPFLSIYSLLKPSKSEENSVQFANFDPISAKWNLLPPPPLNPPLRLLLRHRSFISRHLPIQSVSVSGNFILLAATTDPLLPALSRPLVFNPLTCQWTSGPRFETPRRWCVAGASQGVVFVASGIGSSYNPEVARSVEKWDLKSNCTKYSCNHHDRNKVWKWEKMSGLKDGKFSREAIEAVGWRGKLCMVNVKGDAAKEGIIYDVGSDTWQEMPEGMLVGWRGPVAAMEEEVIYTVDESKGALRKYDPGTDSWIMILENEMLKGAQHMAAAGGRVCVVCGGGDGIAVVDVTAEPPSLVVVETPVGFQVLDVHILPRMNQLDS</sequence>
<name>A0ABD2TZS2_9SOLN</name>
<protein>
    <recommendedName>
        <fullName evidence="3">F-box/kelch-repeat protein SKIP25</fullName>
    </recommendedName>
</protein>